<organism evidence="8 9">
    <name type="scientific">Alteromonas alba</name>
    <dbReference type="NCBI Taxonomy" id="2079529"/>
    <lineage>
        <taxon>Bacteria</taxon>
        <taxon>Pseudomonadati</taxon>
        <taxon>Pseudomonadota</taxon>
        <taxon>Gammaproteobacteria</taxon>
        <taxon>Alteromonadales</taxon>
        <taxon>Alteromonadaceae</taxon>
        <taxon>Alteromonas/Salinimonas group</taxon>
        <taxon>Alteromonas</taxon>
    </lineage>
</organism>
<protein>
    <recommendedName>
        <fullName evidence="6">TVP38/TMEM64 family membrane protein</fullName>
    </recommendedName>
</protein>
<evidence type="ECO:0000256" key="5">
    <source>
        <dbReference type="ARBA" id="ARBA00023136"/>
    </source>
</evidence>
<evidence type="ECO:0000313" key="9">
    <source>
        <dbReference type="Proteomes" id="UP000238949"/>
    </source>
</evidence>
<feature type="transmembrane region" description="Helical" evidence="6">
    <location>
        <begin position="94"/>
        <end position="118"/>
    </location>
</feature>
<dbReference type="OrthoDB" id="7348996at2"/>
<dbReference type="Pfam" id="PF09335">
    <property type="entry name" value="VTT_dom"/>
    <property type="match status" value="1"/>
</dbReference>
<keyword evidence="4 6" id="KW-1133">Transmembrane helix</keyword>
<keyword evidence="5 6" id="KW-0472">Membrane</keyword>
<comment type="similarity">
    <text evidence="6">Belongs to the TVP38/TMEM64 family.</text>
</comment>
<evidence type="ECO:0000256" key="2">
    <source>
        <dbReference type="ARBA" id="ARBA00022475"/>
    </source>
</evidence>
<dbReference type="EMBL" id="PVNP01000219">
    <property type="protein sequence ID" value="PRO71042.1"/>
    <property type="molecule type" value="Genomic_DNA"/>
</dbReference>
<gene>
    <name evidence="8" type="ORF">C6Y40_24020</name>
</gene>
<dbReference type="PANTHER" id="PTHR12677:SF59">
    <property type="entry name" value="GOLGI APPARATUS MEMBRANE PROTEIN TVP38-RELATED"/>
    <property type="match status" value="1"/>
</dbReference>
<feature type="transmembrane region" description="Helical" evidence="6">
    <location>
        <begin position="64"/>
        <end position="82"/>
    </location>
</feature>
<comment type="caution">
    <text evidence="8">The sequence shown here is derived from an EMBL/GenBank/DDBJ whole genome shotgun (WGS) entry which is preliminary data.</text>
</comment>
<comment type="subcellular location">
    <subcellularLocation>
        <location evidence="1 6">Cell membrane</location>
        <topology evidence="1 6">Multi-pass membrane protein</topology>
    </subcellularLocation>
</comment>
<keyword evidence="3 6" id="KW-0812">Transmembrane</keyword>
<dbReference type="PANTHER" id="PTHR12677">
    <property type="entry name" value="GOLGI APPARATUS MEMBRANE PROTEIN TVP38-RELATED"/>
    <property type="match status" value="1"/>
</dbReference>
<evidence type="ECO:0000256" key="1">
    <source>
        <dbReference type="ARBA" id="ARBA00004651"/>
    </source>
</evidence>
<evidence type="ECO:0000256" key="4">
    <source>
        <dbReference type="ARBA" id="ARBA00022989"/>
    </source>
</evidence>
<feature type="transmembrane region" description="Helical" evidence="6">
    <location>
        <begin position="208"/>
        <end position="229"/>
    </location>
</feature>
<evidence type="ECO:0000313" key="8">
    <source>
        <dbReference type="EMBL" id="PRO71042.1"/>
    </source>
</evidence>
<dbReference type="InterPro" id="IPR015414">
    <property type="entry name" value="TMEM64"/>
</dbReference>
<feature type="domain" description="VTT" evidence="7">
    <location>
        <begin position="82"/>
        <end position="198"/>
    </location>
</feature>
<reference evidence="9" key="1">
    <citation type="journal article" date="2020" name="Int. J. Syst. Evol. Microbiol.">
        <title>Alteromonas alba sp. nov., a marine bacterium isolated from the seawater of the West Pacific Ocean.</title>
        <authorList>
            <person name="Sun C."/>
            <person name="Wu Y.-H."/>
            <person name="Xamxidin M."/>
            <person name="Cheng H."/>
            <person name="Xu X.-W."/>
        </authorList>
    </citation>
    <scope>NUCLEOTIDE SEQUENCE [LARGE SCALE GENOMIC DNA]</scope>
    <source>
        <strain evidence="9">190</strain>
    </source>
</reference>
<keyword evidence="9" id="KW-1185">Reference proteome</keyword>
<dbReference type="AlphaFoldDB" id="A0A2S9V3L4"/>
<accession>A0A2S9V3L4</accession>
<dbReference type="Proteomes" id="UP000238949">
    <property type="component" value="Unassembled WGS sequence"/>
</dbReference>
<feature type="transmembrane region" description="Helical" evidence="6">
    <location>
        <begin position="177"/>
        <end position="196"/>
    </location>
</feature>
<evidence type="ECO:0000256" key="3">
    <source>
        <dbReference type="ARBA" id="ARBA00022692"/>
    </source>
</evidence>
<keyword evidence="2 6" id="KW-1003">Cell membrane</keyword>
<evidence type="ECO:0000256" key="6">
    <source>
        <dbReference type="RuleBase" id="RU366058"/>
    </source>
</evidence>
<evidence type="ECO:0000259" key="7">
    <source>
        <dbReference type="Pfam" id="PF09335"/>
    </source>
</evidence>
<dbReference type="InterPro" id="IPR032816">
    <property type="entry name" value="VTT_dom"/>
</dbReference>
<sequence>MSSSSGSDRLMPKASTINRLQASIRALLKPLIACLVIAGLVKMASLGEYADPQAVEQWLTAQGVLGWPLLVVSGVLLMLVGFPRQIVAFIGGGLLGVTAGTLLSTAMAAIACATTFMISRYFLQAWVRRRFPGVIAKLHPLLAGKPYTATLAIRLLPIGSNALTNIVAGASTIKGRAFVSASALGYVPQMLTFALMGQGMEQMSSWQISVSLSLLVCSVLLGAHLYRWYQQQPVSTV</sequence>
<feature type="transmembrane region" description="Helical" evidence="6">
    <location>
        <begin position="26"/>
        <end position="44"/>
    </location>
</feature>
<dbReference type="GO" id="GO:0005886">
    <property type="term" value="C:plasma membrane"/>
    <property type="evidence" value="ECO:0007669"/>
    <property type="project" value="UniProtKB-SubCell"/>
</dbReference>
<name>A0A2S9V3L4_9ALTE</name>
<proteinExistence type="inferred from homology"/>